<dbReference type="Proteomes" id="UP000298284">
    <property type="component" value="Unassembled WGS sequence"/>
</dbReference>
<accession>A0A4Z0MT11</accession>
<gene>
    <name evidence="2" type="ORF">EU557_02935</name>
</gene>
<dbReference type="AlphaFoldDB" id="A0A4Z0MT11"/>
<dbReference type="EMBL" id="SRKZ01000001">
    <property type="protein sequence ID" value="TGD82754.1"/>
    <property type="molecule type" value="Genomic_DNA"/>
</dbReference>
<feature type="transmembrane region" description="Helical" evidence="1">
    <location>
        <begin position="7"/>
        <end position="30"/>
    </location>
</feature>
<feature type="transmembrane region" description="Helical" evidence="1">
    <location>
        <begin position="42"/>
        <end position="67"/>
    </location>
</feature>
<comment type="caution">
    <text evidence="2">The sequence shown here is derived from an EMBL/GenBank/DDBJ whole genome shotgun (WGS) entry which is preliminary data.</text>
</comment>
<name>A0A4Z0MT11_9BACT</name>
<keyword evidence="1" id="KW-0472">Membrane</keyword>
<sequence>MGEVIGLLFLLGLCVAIVVLLPAAGLWWLVKWFKSQNYRWTAVVVQVLLAGFVIFWILLIYSFYFLFDGELKDEFVRITALPFPESGEIIRGDESGLDPHGNYIVCARIKVSTDDYTLILKKLRADSAFRPTHMATDSSFVSSKEFQYATQSIKPSDYVYSFARGQVNVDAYTFVGFLHDRCTIVIYRCST</sequence>
<evidence type="ECO:0000313" key="3">
    <source>
        <dbReference type="Proteomes" id="UP000298284"/>
    </source>
</evidence>
<protein>
    <submittedName>
        <fullName evidence="2">Uncharacterized protein</fullName>
    </submittedName>
</protein>
<keyword evidence="1" id="KW-1133">Transmembrane helix</keyword>
<evidence type="ECO:0000256" key="1">
    <source>
        <dbReference type="SAM" id="Phobius"/>
    </source>
</evidence>
<keyword evidence="1" id="KW-0812">Transmembrane</keyword>
<keyword evidence="3" id="KW-1185">Reference proteome</keyword>
<dbReference type="OrthoDB" id="1377073at2"/>
<reference evidence="2 3" key="1">
    <citation type="submission" date="2019-04" db="EMBL/GenBank/DDBJ databases">
        <authorList>
            <person name="Feng G."/>
            <person name="Zhang J."/>
            <person name="Zhu H."/>
        </authorList>
    </citation>
    <scope>NUCLEOTIDE SEQUENCE [LARGE SCALE GENOMIC DNA]</scope>
    <source>
        <strain evidence="2 3">JCM 19491</strain>
    </source>
</reference>
<organism evidence="2 3">
    <name type="scientific">Hymenobacter wooponensis</name>
    <dbReference type="NCBI Taxonomy" id="1525360"/>
    <lineage>
        <taxon>Bacteria</taxon>
        <taxon>Pseudomonadati</taxon>
        <taxon>Bacteroidota</taxon>
        <taxon>Cytophagia</taxon>
        <taxon>Cytophagales</taxon>
        <taxon>Hymenobacteraceae</taxon>
        <taxon>Hymenobacter</taxon>
    </lineage>
</organism>
<proteinExistence type="predicted"/>
<evidence type="ECO:0000313" key="2">
    <source>
        <dbReference type="EMBL" id="TGD82754.1"/>
    </source>
</evidence>
<dbReference type="RefSeq" id="WP_135528912.1">
    <property type="nucleotide sequence ID" value="NZ_SRKZ01000001.1"/>
</dbReference>